<comment type="catalytic activity">
    <reaction evidence="1">
        <text>a uridine in mRNA = a pseudouridine in mRNA</text>
        <dbReference type="Rhea" id="RHEA:56644"/>
        <dbReference type="Rhea" id="RHEA-COMP:14658"/>
        <dbReference type="Rhea" id="RHEA-COMP:14659"/>
        <dbReference type="ChEBI" id="CHEBI:65314"/>
        <dbReference type="ChEBI" id="CHEBI:65315"/>
    </reaction>
</comment>
<dbReference type="Pfam" id="PF16198">
    <property type="entry name" value="TruB_C_2"/>
    <property type="match status" value="1"/>
</dbReference>
<keyword evidence="10" id="KW-1185">Reference proteome</keyword>
<comment type="similarity">
    <text evidence="2">Belongs to the pseudouridine synthase TruB family.</text>
</comment>
<dbReference type="GO" id="GO:0160148">
    <property type="term" value="F:tRNA pseudouridine(55) synthase activity"/>
    <property type="evidence" value="ECO:0007669"/>
    <property type="project" value="UniProtKB-EC"/>
</dbReference>
<evidence type="ECO:0000259" key="8">
    <source>
        <dbReference type="Pfam" id="PF16198"/>
    </source>
</evidence>
<feature type="compositionally biased region" description="Low complexity" evidence="6">
    <location>
        <begin position="384"/>
        <end position="404"/>
    </location>
</feature>
<feature type="non-terminal residue" evidence="9">
    <location>
        <position position="1"/>
    </location>
</feature>
<feature type="domain" description="Pseudouridine synthase II N-terminal" evidence="7">
    <location>
        <begin position="139"/>
        <end position="266"/>
    </location>
</feature>
<dbReference type="GO" id="GO:0003723">
    <property type="term" value="F:RNA binding"/>
    <property type="evidence" value="ECO:0007669"/>
    <property type="project" value="InterPro"/>
</dbReference>
<organism evidence="9 10">
    <name type="scientific">Sporidiobolus salmonicolor</name>
    <name type="common">Yeast-like fungus</name>
    <name type="synonym">Sporobolomyces salmonicolor</name>
    <dbReference type="NCBI Taxonomy" id="5005"/>
    <lineage>
        <taxon>Eukaryota</taxon>
        <taxon>Fungi</taxon>
        <taxon>Dikarya</taxon>
        <taxon>Basidiomycota</taxon>
        <taxon>Pucciniomycotina</taxon>
        <taxon>Microbotryomycetes</taxon>
        <taxon>Sporidiobolales</taxon>
        <taxon>Sporidiobolaceae</taxon>
        <taxon>Sporobolomyces</taxon>
    </lineage>
</organism>
<dbReference type="HAMAP" id="MF_01080">
    <property type="entry name" value="TruB_bact"/>
    <property type="match status" value="1"/>
</dbReference>
<feature type="region of interest" description="Disordered" evidence="6">
    <location>
        <begin position="382"/>
        <end position="414"/>
    </location>
</feature>
<dbReference type="Pfam" id="PF01509">
    <property type="entry name" value="TruB_N"/>
    <property type="match status" value="1"/>
</dbReference>
<dbReference type="GO" id="GO:1990481">
    <property type="term" value="P:mRNA pseudouridine synthesis"/>
    <property type="evidence" value="ECO:0007669"/>
    <property type="project" value="TreeGrafter"/>
</dbReference>
<dbReference type="InterPro" id="IPR020103">
    <property type="entry name" value="PsdUridine_synth_cat_dom_sf"/>
</dbReference>
<evidence type="ECO:0000313" key="10">
    <source>
        <dbReference type="Proteomes" id="UP000243876"/>
    </source>
</evidence>
<dbReference type="Proteomes" id="UP000243876">
    <property type="component" value="Unassembled WGS sequence"/>
</dbReference>
<dbReference type="PANTHER" id="PTHR13767">
    <property type="entry name" value="TRNA-PSEUDOURIDINE SYNTHASE"/>
    <property type="match status" value="1"/>
</dbReference>
<evidence type="ECO:0000256" key="1">
    <source>
        <dbReference type="ARBA" id="ARBA00001166"/>
    </source>
</evidence>
<dbReference type="GO" id="GO:0005634">
    <property type="term" value="C:nucleus"/>
    <property type="evidence" value="ECO:0007669"/>
    <property type="project" value="TreeGrafter"/>
</dbReference>
<dbReference type="SUPFAM" id="SSF55120">
    <property type="entry name" value="Pseudouridine synthase"/>
    <property type="match status" value="1"/>
</dbReference>
<dbReference type="Gene3D" id="3.30.2350.10">
    <property type="entry name" value="Pseudouridine synthase"/>
    <property type="match status" value="1"/>
</dbReference>
<protein>
    <recommendedName>
        <fullName evidence="3">tRNA pseudouridine(55) synthase</fullName>
        <ecNumber evidence="3">5.4.99.25</ecNumber>
    </recommendedName>
</protein>
<keyword evidence="5" id="KW-0413">Isomerase</keyword>
<evidence type="ECO:0000256" key="6">
    <source>
        <dbReference type="SAM" id="MobiDB-lite"/>
    </source>
</evidence>
<proteinExistence type="inferred from homology"/>
<feature type="compositionally biased region" description="Basic and acidic residues" evidence="6">
    <location>
        <begin position="298"/>
        <end position="314"/>
    </location>
</feature>
<evidence type="ECO:0000256" key="5">
    <source>
        <dbReference type="ARBA" id="ARBA00023235"/>
    </source>
</evidence>
<dbReference type="GO" id="GO:0006400">
    <property type="term" value="P:tRNA modification"/>
    <property type="evidence" value="ECO:0007669"/>
    <property type="project" value="TreeGrafter"/>
</dbReference>
<dbReference type="OrthoDB" id="9995526at2759"/>
<feature type="compositionally biased region" description="Acidic residues" evidence="6">
    <location>
        <begin position="29"/>
        <end position="42"/>
    </location>
</feature>
<feature type="region of interest" description="Disordered" evidence="6">
    <location>
        <begin position="24"/>
        <end position="55"/>
    </location>
</feature>
<reference evidence="10" key="1">
    <citation type="submission" date="2015-02" db="EMBL/GenBank/DDBJ databases">
        <authorList>
            <person name="Gon?alves P."/>
        </authorList>
    </citation>
    <scope>NUCLEOTIDE SEQUENCE [LARGE SCALE GENOMIC DNA]</scope>
</reference>
<sequence length="475" mass="51510">MTSCATLSMTRTFHVGSWLDGAEGGAAAEEAEDAEDAEGADELSERRDESAATWQSRRVAMLGRATESVRMPKAPKRPLSCLFAINKPTGQPSMTLLNKLQPLFASSQLFKDPSSAPLPDQGNKGKGKGRRSKWKDARVKMGQGGTLDPLADGVLVVGTNAATKHLAQFLDCTKEYRAIGLVGCSTDSYDSEGKRVRTTGWEGVTEAKVRDALETFRGEIEQTPPIYSALKMDGKPLYEYARSGTPLPRPIPARKVTVSAIELVRFLPGEEHSYEFPKEELGEKERLEIERLEKMVKEGRVEVPSEDEVKKADEEQATAGPAPESISSADTAAPPRPPIFEIALTVSSGTYIRSIVHDLGLALGTTAHVVKLTRTRQGEFALNPAPASVPAPSSAPADEPAPTAIAEENPPGIADSVDGHGAGCVEWTLLASAIERLEQAKKDGKDGLEELERERDAEGWLEWEREVLRRCKEVQ</sequence>
<evidence type="ECO:0000259" key="7">
    <source>
        <dbReference type="Pfam" id="PF01509"/>
    </source>
</evidence>
<dbReference type="InterPro" id="IPR032819">
    <property type="entry name" value="TruB_C"/>
</dbReference>
<feature type="region of interest" description="Disordered" evidence="6">
    <location>
        <begin position="298"/>
        <end position="334"/>
    </location>
</feature>
<gene>
    <name evidence="9" type="primary">SPOSA6832_00805</name>
</gene>
<keyword evidence="4" id="KW-0819">tRNA processing</keyword>
<dbReference type="EC" id="5.4.99.25" evidence="3"/>
<name>A0A0D6EHN1_SPOSA</name>
<evidence type="ECO:0000256" key="4">
    <source>
        <dbReference type="ARBA" id="ARBA00022694"/>
    </source>
</evidence>
<evidence type="ECO:0000313" key="9">
    <source>
        <dbReference type="EMBL" id="CEQ39278.1"/>
    </source>
</evidence>
<feature type="region of interest" description="Disordered" evidence="6">
    <location>
        <begin position="110"/>
        <end position="135"/>
    </location>
</feature>
<evidence type="ECO:0000256" key="2">
    <source>
        <dbReference type="ARBA" id="ARBA00008999"/>
    </source>
</evidence>
<feature type="domain" description="tRNA pseudouridylate synthase B C-terminal" evidence="8">
    <location>
        <begin position="353"/>
        <end position="381"/>
    </location>
</feature>
<dbReference type="InterPro" id="IPR002501">
    <property type="entry name" value="PsdUridine_synth_N"/>
</dbReference>
<dbReference type="PANTHER" id="PTHR13767:SF2">
    <property type="entry name" value="PSEUDOURIDYLATE SYNTHASE TRUB1"/>
    <property type="match status" value="1"/>
</dbReference>
<dbReference type="InterPro" id="IPR014780">
    <property type="entry name" value="tRNA_psdUridine_synth_TruB"/>
</dbReference>
<dbReference type="EMBL" id="CENE01000002">
    <property type="protein sequence ID" value="CEQ39278.1"/>
    <property type="molecule type" value="Genomic_DNA"/>
</dbReference>
<evidence type="ECO:0000256" key="3">
    <source>
        <dbReference type="ARBA" id="ARBA00012787"/>
    </source>
</evidence>
<dbReference type="AlphaFoldDB" id="A0A0D6EHN1"/>
<accession>A0A0D6EHN1</accession>